<sequence>MLLLIDLIGLNLCVRSTEPVNGHPYLEKMRTVRGAHYLRPHDSGIRSHCLINHDLERVPIENSIAVAEKQERCTLDAGNNFIGCSSKTRRTLTAPNKRTRCNLSYPRGGVIARPVIDHERCHIWVIERIKSEEGLFKPLPCIADDNHSDHRWPMSSLL</sequence>
<organism evidence="2">
    <name type="scientific">freshwater metagenome</name>
    <dbReference type="NCBI Taxonomy" id="449393"/>
    <lineage>
        <taxon>unclassified sequences</taxon>
        <taxon>metagenomes</taxon>
        <taxon>ecological metagenomes</taxon>
    </lineage>
</organism>
<name>A0A6J6XGZ0_9ZZZZ</name>
<dbReference type="EMBL" id="CAEZZU010000319">
    <property type="protein sequence ID" value="CAB4793237.1"/>
    <property type="molecule type" value="Genomic_DNA"/>
</dbReference>
<gene>
    <name evidence="1" type="ORF">UFOPK2242_01212</name>
    <name evidence="2" type="ORF">UFOPK2925_01625</name>
    <name evidence="3" type="ORF">UFOPK2996_01108</name>
    <name evidence="4" type="ORF">UFOPK4071_01238</name>
</gene>
<dbReference type="EMBL" id="CAFAAH010000156">
    <property type="protein sequence ID" value="CAB4801651.1"/>
    <property type="molecule type" value="Genomic_DNA"/>
</dbReference>
<protein>
    <submittedName>
        <fullName evidence="2">Unannotated protein</fullName>
    </submittedName>
</protein>
<dbReference type="AlphaFoldDB" id="A0A6J6XGZ0"/>
<dbReference type="EMBL" id="CAEZWM010000168">
    <property type="protein sequence ID" value="CAB4665716.1"/>
    <property type="molecule type" value="Genomic_DNA"/>
</dbReference>
<evidence type="ECO:0000313" key="2">
    <source>
        <dbReference type="EMBL" id="CAB4793237.1"/>
    </source>
</evidence>
<reference evidence="2" key="1">
    <citation type="submission" date="2020-05" db="EMBL/GenBank/DDBJ databases">
        <authorList>
            <person name="Chiriac C."/>
            <person name="Salcher M."/>
            <person name="Ghai R."/>
            <person name="Kavagutti S V."/>
        </authorList>
    </citation>
    <scope>NUCLEOTIDE SEQUENCE</scope>
</reference>
<evidence type="ECO:0000313" key="3">
    <source>
        <dbReference type="EMBL" id="CAB4801651.1"/>
    </source>
</evidence>
<proteinExistence type="predicted"/>
<evidence type="ECO:0000313" key="1">
    <source>
        <dbReference type="EMBL" id="CAB4665716.1"/>
    </source>
</evidence>
<dbReference type="EMBL" id="CAFBPF010000178">
    <property type="protein sequence ID" value="CAB5021177.1"/>
    <property type="molecule type" value="Genomic_DNA"/>
</dbReference>
<evidence type="ECO:0000313" key="4">
    <source>
        <dbReference type="EMBL" id="CAB5021177.1"/>
    </source>
</evidence>
<accession>A0A6J6XGZ0</accession>